<dbReference type="VEuPathDB" id="TrichDB:TRFO_32470"/>
<name>A0A1J4JTB6_9EUKA</name>
<accession>A0A1J4JTB6</accession>
<comment type="caution">
    <text evidence="1">The sequence shown here is derived from an EMBL/GenBank/DDBJ whole genome shotgun (WGS) entry which is preliminary data.</text>
</comment>
<reference evidence="1" key="1">
    <citation type="submission" date="2016-10" db="EMBL/GenBank/DDBJ databases">
        <authorList>
            <person name="Benchimol M."/>
            <person name="Almeida L.G."/>
            <person name="Vasconcelos A.T."/>
            <person name="Perreira-Neves A."/>
            <person name="Rosa I.A."/>
            <person name="Tasca T."/>
            <person name="Bogo M.R."/>
            <person name="de Souza W."/>
        </authorList>
    </citation>
    <scope>NUCLEOTIDE SEQUENCE [LARGE SCALE GENOMIC DNA]</scope>
    <source>
        <strain evidence="1">K</strain>
    </source>
</reference>
<evidence type="ECO:0000313" key="1">
    <source>
        <dbReference type="EMBL" id="OHT00740.1"/>
    </source>
</evidence>
<dbReference type="RefSeq" id="XP_068353876.1">
    <property type="nucleotide sequence ID" value="XM_068508517.1"/>
</dbReference>
<dbReference type="SUPFAM" id="SSF52047">
    <property type="entry name" value="RNI-like"/>
    <property type="match status" value="1"/>
</dbReference>
<dbReference type="Proteomes" id="UP000179807">
    <property type="component" value="Unassembled WGS sequence"/>
</dbReference>
<dbReference type="EMBL" id="MLAK01000940">
    <property type="protein sequence ID" value="OHT00740.1"/>
    <property type="molecule type" value="Genomic_DNA"/>
</dbReference>
<evidence type="ECO:0008006" key="3">
    <source>
        <dbReference type="Google" id="ProtNLM"/>
    </source>
</evidence>
<dbReference type="GeneID" id="94843221"/>
<keyword evidence="2" id="KW-1185">Reference proteome</keyword>
<sequence>MLSLDDFKSISNAHDGRFHFDLSVINKELIGPILRSIETFGANEFELLTISCLKLAQLDEDEEYPQYIIDSIAVNVPQYFKYFFKTLVTLLSTSRQLKEIHFLCLKLDEEDLINTCKAIRQSQSLKLVDFTDIPIGNKIIKEMTYHVSFNSEIQYIYFRRCDLTNDSIPILVNYVSAIRKRFGEEGLLEIDLSDNDISPDEFQKVIEALNNFQTEDCPEERLMKENELLRDEIIKWKEIVREVKENGKLFIMGEGSREIIKLMRSIDDRISILEK</sequence>
<protein>
    <recommendedName>
        <fullName evidence="3">Leucine Rich Repeat family protein</fullName>
    </recommendedName>
</protein>
<evidence type="ECO:0000313" key="2">
    <source>
        <dbReference type="Proteomes" id="UP000179807"/>
    </source>
</evidence>
<gene>
    <name evidence="1" type="ORF">TRFO_32470</name>
</gene>
<dbReference type="AlphaFoldDB" id="A0A1J4JTB6"/>
<dbReference type="Gene3D" id="3.80.10.10">
    <property type="entry name" value="Ribonuclease Inhibitor"/>
    <property type="match status" value="1"/>
</dbReference>
<organism evidence="1 2">
    <name type="scientific">Tritrichomonas foetus</name>
    <dbReference type="NCBI Taxonomy" id="1144522"/>
    <lineage>
        <taxon>Eukaryota</taxon>
        <taxon>Metamonada</taxon>
        <taxon>Parabasalia</taxon>
        <taxon>Tritrichomonadida</taxon>
        <taxon>Tritrichomonadidae</taxon>
        <taxon>Tritrichomonas</taxon>
    </lineage>
</organism>
<dbReference type="InterPro" id="IPR032675">
    <property type="entry name" value="LRR_dom_sf"/>
</dbReference>
<proteinExistence type="predicted"/>